<accession>A0A644Y432</accession>
<protein>
    <submittedName>
        <fullName evidence="1">Uncharacterized protein</fullName>
    </submittedName>
</protein>
<dbReference type="AlphaFoldDB" id="A0A644Y432"/>
<comment type="caution">
    <text evidence="1">The sequence shown here is derived from an EMBL/GenBank/DDBJ whole genome shotgun (WGS) entry which is preliminary data.</text>
</comment>
<proteinExistence type="predicted"/>
<reference evidence="1" key="1">
    <citation type="submission" date="2019-08" db="EMBL/GenBank/DDBJ databases">
        <authorList>
            <person name="Kucharzyk K."/>
            <person name="Murdoch R.W."/>
            <person name="Higgins S."/>
            <person name="Loffler F."/>
        </authorList>
    </citation>
    <scope>NUCLEOTIDE SEQUENCE</scope>
</reference>
<name>A0A644Y432_9ZZZZ</name>
<gene>
    <name evidence="1" type="ORF">SDC9_69803</name>
</gene>
<organism evidence="1">
    <name type="scientific">bioreactor metagenome</name>
    <dbReference type="NCBI Taxonomy" id="1076179"/>
    <lineage>
        <taxon>unclassified sequences</taxon>
        <taxon>metagenomes</taxon>
        <taxon>ecological metagenomes</taxon>
    </lineage>
</organism>
<dbReference type="EMBL" id="VSSQ01004004">
    <property type="protein sequence ID" value="MPM23332.1"/>
    <property type="molecule type" value="Genomic_DNA"/>
</dbReference>
<sequence length="33" mass="3782">MKKRYQILLSIEDGVYGKDGCIGEKIQRTRIVA</sequence>
<evidence type="ECO:0000313" key="1">
    <source>
        <dbReference type="EMBL" id="MPM23332.1"/>
    </source>
</evidence>